<dbReference type="AlphaFoldDB" id="A0A1Q6R352"/>
<proteinExistence type="predicted"/>
<evidence type="ECO:0000313" key="1">
    <source>
        <dbReference type="EMBL" id="OLA36802.1"/>
    </source>
</evidence>
<comment type="caution">
    <text evidence="1">The sequence shown here is derived from an EMBL/GenBank/DDBJ whole genome shotgun (WGS) entry which is preliminary data.</text>
</comment>
<dbReference type="STRING" id="626940.BHW43_08425"/>
<evidence type="ECO:0000313" key="2">
    <source>
        <dbReference type="Proteomes" id="UP000186777"/>
    </source>
</evidence>
<accession>A0A1Q6R352</accession>
<organism evidence="1 2">
    <name type="scientific">Phascolarctobacterium succinatutens</name>
    <dbReference type="NCBI Taxonomy" id="626940"/>
    <lineage>
        <taxon>Bacteria</taxon>
        <taxon>Bacillati</taxon>
        <taxon>Bacillota</taxon>
        <taxon>Negativicutes</taxon>
        <taxon>Acidaminococcales</taxon>
        <taxon>Acidaminococcaceae</taxon>
        <taxon>Phascolarctobacterium</taxon>
    </lineage>
</organism>
<name>A0A1Q6R352_9FIRM</name>
<gene>
    <name evidence="1" type="ORF">BHW43_08425</name>
</gene>
<sequence>MDNKIDMPESDDYILIDEDRIPIYTGEHDDHSYMWYGISDGNSGEVNFKVHISIDEDDSAFLLEDILARYFDAKYNQDIYMPADEFEHWGDNFYPLSVVKQILQELEELVMLLEGNPHSSRIHEIIDLNRAIKAYRNISLRICFDDTMPLEEKLIYMLPKKAVLIDFYSRFIHYVRKMIDENKNAEFFVVSGP</sequence>
<protein>
    <submittedName>
        <fullName evidence="1">Uncharacterized protein</fullName>
    </submittedName>
</protein>
<reference evidence="1 2" key="1">
    <citation type="journal article" date="2016" name="Nat. Biotechnol.">
        <title>Measurement of bacterial replication rates in microbial communities.</title>
        <authorList>
            <person name="Brown C.T."/>
            <person name="Olm M.R."/>
            <person name="Thomas B.C."/>
            <person name="Banfield J.F."/>
        </authorList>
    </citation>
    <scope>NUCLEOTIDE SEQUENCE [LARGE SCALE GENOMIC DNA]</scope>
    <source>
        <strain evidence="1">46_33</strain>
    </source>
</reference>
<dbReference type="EMBL" id="MNTG01000039">
    <property type="protein sequence ID" value="OLA36802.1"/>
    <property type="molecule type" value="Genomic_DNA"/>
</dbReference>
<dbReference type="Proteomes" id="UP000186777">
    <property type="component" value="Unassembled WGS sequence"/>
</dbReference>
<dbReference type="RefSeq" id="WP_303680210.1">
    <property type="nucleotide sequence ID" value="NZ_MNTG01000039.1"/>
</dbReference>